<evidence type="ECO:0000313" key="5">
    <source>
        <dbReference type="Proteomes" id="UP000028931"/>
    </source>
</evidence>
<dbReference type="InterPro" id="IPR004363">
    <property type="entry name" value="Methylgl_synth"/>
</dbReference>
<dbReference type="KEGG" id="palk:PSAKL28_30040"/>
<dbReference type="EMBL" id="CP009048">
    <property type="protein sequence ID" value="AIL62194.1"/>
    <property type="molecule type" value="Genomic_DNA"/>
</dbReference>
<dbReference type="PROSITE" id="PS51855">
    <property type="entry name" value="MGS"/>
    <property type="match status" value="1"/>
</dbReference>
<dbReference type="RefSeq" id="WP_257011801.1">
    <property type="nucleotide sequence ID" value="NZ_CP009048.1"/>
</dbReference>
<dbReference type="InterPro" id="IPR036914">
    <property type="entry name" value="MGS-like_dom_sf"/>
</dbReference>
<evidence type="ECO:0000256" key="2">
    <source>
        <dbReference type="PIRSR" id="PIRSR006614-1"/>
    </source>
</evidence>
<gene>
    <name evidence="4" type="ORF">PSAKL28_30040</name>
</gene>
<protein>
    <submittedName>
        <fullName evidence="4">Methylglyoxal synthase</fullName>
    </submittedName>
</protein>
<dbReference type="PIRSF" id="PIRSF006614">
    <property type="entry name" value="Methylglyox_syn"/>
    <property type="match status" value="1"/>
</dbReference>
<organism evidence="4 5">
    <name type="scientific">Pseudomonas alkylphenolica</name>
    <dbReference type="NCBI Taxonomy" id="237609"/>
    <lineage>
        <taxon>Bacteria</taxon>
        <taxon>Pseudomonadati</taxon>
        <taxon>Pseudomonadota</taxon>
        <taxon>Gammaproteobacteria</taxon>
        <taxon>Pseudomonadales</taxon>
        <taxon>Pseudomonadaceae</taxon>
        <taxon>Pseudomonas</taxon>
    </lineage>
</organism>
<dbReference type="Pfam" id="PF02142">
    <property type="entry name" value="MGS"/>
    <property type="match status" value="1"/>
</dbReference>
<name>A0A077FE56_9PSED</name>
<dbReference type="HOGENOM" id="CLU_120420_0_1_6"/>
<dbReference type="GO" id="GO:0019242">
    <property type="term" value="P:methylglyoxal biosynthetic process"/>
    <property type="evidence" value="ECO:0007669"/>
    <property type="project" value="InterPro"/>
</dbReference>
<dbReference type="GO" id="GO:0008929">
    <property type="term" value="F:methylglyoxal synthase activity"/>
    <property type="evidence" value="ECO:0007669"/>
    <property type="project" value="InterPro"/>
</dbReference>
<dbReference type="PANTHER" id="PTHR30492">
    <property type="entry name" value="METHYLGLYOXAL SYNTHASE"/>
    <property type="match status" value="1"/>
</dbReference>
<evidence type="ECO:0000313" key="4">
    <source>
        <dbReference type="EMBL" id="AIL62194.1"/>
    </source>
</evidence>
<dbReference type="PANTHER" id="PTHR30492:SF0">
    <property type="entry name" value="METHYLGLYOXAL SYNTHASE"/>
    <property type="match status" value="1"/>
</dbReference>
<evidence type="ECO:0000256" key="1">
    <source>
        <dbReference type="ARBA" id="ARBA00006287"/>
    </source>
</evidence>
<comment type="similarity">
    <text evidence="1">Belongs to the methylglyoxal synthase family.</text>
</comment>
<dbReference type="NCBIfam" id="NF003559">
    <property type="entry name" value="PRK05234.1"/>
    <property type="match status" value="1"/>
</dbReference>
<dbReference type="Gene3D" id="3.40.50.1380">
    <property type="entry name" value="Methylglyoxal synthase-like domain"/>
    <property type="match status" value="1"/>
</dbReference>
<evidence type="ECO:0000259" key="3">
    <source>
        <dbReference type="PROSITE" id="PS51855"/>
    </source>
</evidence>
<feature type="domain" description="MGS-like" evidence="3">
    <location>
        <begin position="1"/>
        <end position="124"/>
    </location>
</feature>
<reference evidence="4 5" key="1">
    <citation type="submission" date="2014-07" db="EMBL/GenBank/DDBJ databases">
        <authorList>
            <person name="Lee K."/>
            <person name="Lim J.Y."/>
            <person name="Hwang I."/>
        </authorList>
    </citation>
    <scope>NUCLEOTIDE SEQUENCE [LARGE SCALE GENOMIC DNA]</scope>
    <source>
        <strain evidence="4 5">KL28</strain>
    </source>
</reference>
<dbReference type="GO" id="GO:0005829">
    <property type="term" value="C:cytosol"/>
    <property type="evidence" value="ECO:0007669"/>
    <property type="project" value="TreeGrafter"/>
</dbReference>
<dbReference type="eggNOG" id="COG1803">
    <property type="taxonomic scope" value="Bacteria"/>
</dbReference>
<dbReference type="Proteomes" id="UP000028931">
    <property type="component" value="Chromosome"/>
</dbReference>
<dbReference type="SUPFAM" id="SSF52335">
    <property type="entry name" value="Methylglyoxal synthase-like"/>
    <property type="match status" value="1"/>
</dbReference>
<sequence>MLRWVVDNKAALNRHVLYATSTTGHLIEDATDIPVNKMLSGTMGGDQQIGARIAASEIDTLIFFGDPLGTLPHSADVKALLRLATAWNIPIASNETTANFLLQSPLFDQEITISIPCKVISLWV</sequence>
<dbReference type="AlphaFoldDB" id="A0A077FE56"/>
<feature type="active site" description="Proton donor/acceptor" evidence="2">
    <location>
        <position position="46"/>
    </location>
</feature>
<accession>A0A077FE56</accession>
<dbReference type="InterPro" id="IPR011607">
    <property type="entry name" value="MGS-like_dom"/>
</dbReference>
<dbReference type="SMART" id="SM00851">
    <property type="entry name" value="MGS"/>
    <property type="match status" value="1"/>
</dbReference>
<proteinExistence type="inferred from homology"/>